<dbReference type="InterPro" id="IPR012001">
    <property type="entry name" value="Thiamin_PyroP_enz_TPP-bd_dom"/>
</dbReference>
<evidence type="ECO:0000259" key="4">
    <source>
        <dbReference type="Pfam" id="PF02775"/>
    </source>
</evidence>
<accession>A0A0G4IGZ4</accession>
<dbReference type="InterPro" id="IPR000399">
    <property type="entry name" value="TPP-bd_CS"/>
</dbReference>
<organism evidence="6 7">
    <name type="scientific">Plasmodiophora brassicae</name>
    <name type="common">Clubroot disease agent</name>
    <dbReference type="NCBI Taxonomy" id="37360"/>
    <lineage>
        <taxon>Eukaryota</taxon>
        <taxon>Sar</taxon>
        <taxon>Rhizaria</taxon>
        <taxon>Endomyxa</taxon>
        <taxon>Phytomyxea</taxon>
        <taxon>Plasmodiophorida</taxon>
        <taxon>Plasmodiophoridae</taxon>
        <taxon>Plasmodiophora</taxon>
    </lineage>
</organism>
<keyword evidence="1" id="KW-0210">Decarboxylase</keyword>
<dbReference type="Pfam" id="PF02776">
    <property type="entry name" value="TPP_enzyme_N"/>
    <property type="match status" value="1"/>
</dbReference>
<dbReference type="GO" id="GO:0033980">
    <property type="term" value="F:phosphonopyruvate decarboxylase activity"/>
    <property type="evidence" value="ECO:0007669"/>
    <property type="project" value="InterPro"/>
</dbReference>
<feature type="domain" description="Thiamine pyrophosphate enzyme N-terminal TPP-binding" evidence="5">
    <location>
        <begin position="82"/>
        <end position="185"/>
    </location>
</feature>
<dbReference type="GO" id="GO:0000287">
    <property type="term" value="F:magnesium ion binding"/>
    <property type="evidence" value="ECO:0007669"/>
    <property type="project" value="InterPro"/>
</dbReference>
<dbReference type="OrthoDB" id="16262at2759"/>
<dbReference type="InterPro" id="IPR029061">
    <property type="entry name" value="THDP-binding"/>
</dbReference>
<evidence type="ECO:0000256" key="1">
    <source>
        <dbReference type="ARBA" id="ARBA00022793"/>
    </source>
</evidence>
<name>A0A0G4IGZ4_PLABS</name>
<gene>
    <name evidence="6" type="ORF">PBRA_000271</name>
</gene>
<sequence length="448" mass="48374">LLASPFGHSAGFRFSSARVMLLGIARRYLSTRTPRLVTMPHAFAQTTASGSTTGSKTPELDSESALSETVRDFLPPSDFHSLLKIRGLDFFAGVPDSLLKNFCAYVQDNTEADKHVICSNEGAAVSLAAGYHLATRKIPIVYMQNSGFGNSVNPLVSLADPAVYSIPMLLLIGWRGEPGKRDECQHLVQGRITPSLLADLNIPFQVLPDFLEGAVNAIDTAMHSMSSRQAPYALLVRRQCFAPYKLKHTEGDLPNALSREQAIEKVLSIASSWDVFVATTGFASRELFEIRAREKAMHDRDFLTVGSMGHSSAIALGIAMGKPSRQVWCLDGDGAAIMHLGSMCTVGLRKCPNYKHVLFNNGAHDSVGGQPTGAFGIDFAKIALAVGYTSAATATTEDEVAAALKELREAKGPAFLEIRIRKGARKNLGRPTTSPVENKEAFMGFLSN</sequence>
<dbReference type="AlphaFoldDB" id="A0A0G4IGZ4"/>
<dbReference type="CDD" id="cd07035">
    <property type="entry name" value="TPP_PYR_POX_like"/>
    <property type="match status" value="1"/>
</dbReference>
<dbReference type="OMA" id="RQCDGPA"/>
<reference evidence="6 7" key="1">
    <citation type="submission" date="2015-02" db="EMBL/GenBank/DDBJ databases">
        <authorList>
            <person name="Chooi Y.-H."/>
        </authorList>
    </citation>
    <scope>NUCLEOTIDE SEQUENCE [LARGE SCALE GENOMIC DNA]</scope>
    <source>
        <strain evidence="6">E3</strain>
    </source>
</reference>
<feature type="domain" description="Thiamine pyrophosphate enzyme TPP-binding" evidence="4">
    <location>
        <begin position="303"/>
        <end position="418"/>
    </location>
</feature>
<dbReference type="PROSITE" id="PS00187">
    <property type="entry name" value="TPP_ENZYMES"/>
    <property type="match status" value="1"/>
</dbReference>
<evidence type="ECO:0000256" key="2">
    <source>
        <dbReference type="ARBA" id="ARBA00023052"/>
    </source>
</evidence>
<dbReference type="CDD" id="cd03371">
    <property type="entry name" value="TPP_PpyrDC"/>
    <property type="match status" value="1"/>
</dbReference>
<dbReference type="InterPro" id="IPR011766">
    <property type="entry name" value="TPP_enzyme_TPP-bd"/>
</dbReference>
<dbReference type="PANTHER" id="PTHR42818">
    <property type="entry name" value="SULFOPYRUVATE DECARBOXYLASE SUBUNIT ALPHA"/>
    <property type="match status" value="1"/>
</dbReference>
<dbReference type="Proteomes" id="UP000039324">
    <property type="component" value="Unassembled WGS sequence"/>
</dbReference>
<dbReference type="Gene3D" id="3.40.50.970">
    <property type="match status" value="2"/>
</dbReference>
<keyword evidence="7" id="KW-1185">Reference proteome</keyword>
<dbReference type="STRING" id="37360.A0A0G4IGZ4"/>
<protein>
    <recommendedName>
        <fullName evidence="8">Phosphonopyruvate decarboxylase</fullName>
    </recommendedName>
</protein>
<evidence type="ECO:0000313" key="6">
    <source>
        <dbReference type="EMBL" id="CEO94486.1"/>
    </source>
</evidence>
<evidence type="ECO:0000313" key="7">
    <source>
        <dbReference type="Proteomes" id="UP000039324"/>
    </source>
</evidence>
<dbReference type="FunFam" id="3.40.50.970:FF:000100">
    <property type="entry name" value="Putative phosphonopyruvate decarboxylase"/>
    <property type="match status" value="1"/>
</dbReference>
<evidence type="ECO:0000259" key="5">
    <source>
        <dbReference type="Pfam" id="PF02776"/>
    </source>
</evidence>
<dbReference type="EMBL" id="CDSF01000001">
    <property type="protein sequence ID" value="CEO94486.1"/>
    <property type="molecule type" value="Genomic_DNA"/>
</dbReference>
<keyword evidence="2" id="KW-0786">Thiamine pyrophosphate</keyword>
<dbReference type="NCBIfam" id="TIGR03297">
    <property type="entry name" value="Ppyr-DeCO2ase"/>
    <property type="match status" value="1"/>
</dbReference>
<evidence type="ECO:0000256" key="3">
    <source>
        <dbReference type="ARBA" id="ARBA00023239"/>
    </source>
</evidence>
<dbReference type="GO" id="GO:0030976">
    <property type="term" value="F:thiamine pyrophosphate binding"/>
    <property type="evidence" value="ECO:0007669"/>
    <property type="project" value="InterPro"/>
</dbReference>
<feature type="non-terminal residue" evidence="6">
    <location>
        <position position="1"/>
    </location>
</feature>
<proteinExistence type="predicted"/>
<dbReference type="PANTHER" id="PTHR42818:SF1">
    <property type="entry name" value="SULFOPYRUVATE DECARBOXYLASE"/>
    <property type="match status" value="1"/>
</dbReference>
<dbReference type="InterPro" id="IPR051818">
    <property type="entry name" value="TPP_dependent_decarboxylase"/>
</dbReference>
<dbReference type="GO" id="GO:0032923">
    <property type="term" value="P:organic phosphonate biosynthetic process"/>
    <property type="evidence" value="ECO:0007669"/>
    <property type="project" value="InterPro"/>
</dbReference>
<keyword evidence="3" id="KW-0456">Lyase</keyword>
<dbReference type="Pfam" id="PF02775">
    <property type="entry name" value="TPP_enzyme_C"/>
    <property type="match status" value="1"/>
</dbReference>
<dbReference type="SUPFAM" id="SSF52518">
    <property type="entry name" value="Thiamin diphosphate-binding fold (THDP-binding)"/>
    <property type="match status" value="2"/>
</dbReference>
<evidence type="ECO:0008006" key="8">
    <source>
        <dbReference type="Google" id="ProtNLM"/>
    </source>
</evidence>
<dbReference type="InterPro" id="IPR017684">
    <property type="entry name" value="Phosphono-pyrv_decarboxylase"/>
</dbReference>